<dbReference type="InParanoid" id="L5L5J3"/>
<dbReference type="PANTHER" id="PTHR13723:SF169">
    <property type="entry name" value="ADAMTS-LIKE PROTEIN 3"/>
    <property type="match status" value="1"/>
</dbReference>
<feature type="compositionally biased region" description="Basic and acidic residues" evidence="1">
    <location>
        <begin position="206"/>
        <end position="220"/>
    </location>
</feature>
<organism evidence="2 3">
    <name type="scientific">Pteropus alecto</name>
    <name type="common">Black flying fox</name>
    <dbReference type="NCBI Taxonomy" id="9402"/>
    <lineage>
        <taxon>Eukaryota</taxon>
        <taxon>Metazoa</taxon>
        <taxon>Chordata</taxon>
        <taxon>Craniata</taxon>
        <taxon>Vertebrata</taxon>
        <taxon>Euteleostomi</taxon>
        <taxon>Mammalia</taxon>
        <taxon>Eutheria</taxon>
        <taxon>Laurasiatheria</taxon>
        <taxon>Chiroptera</taxon>
        <taxon>Yinpterochiroptera</taxon>
        <taxon>Pteropodoidea</taxon>
        <taxon>Pteropodidae</taxon>
        <taxon>Pteropodinae</taxon>
        <taxon>Pteropus</taxon>
    </lineage>
</organism>
<name>L5L5J3_PTEAL</name>
<sequence length="276" mass="30946">MAVDQEAMKVNTVVSEERSEAFVPGAQVTGEEAEWAGDVEAAGFVAQGKEADSRTCEFQILVKFPESIFGNDIDCQFFLFGRHCEGQNIRYRTCSNHDCSPDAEDFRAQQCSAYNDVQYQGRYYEWLPRHNDPTAPCALKCQARGQNVVVELAPKVLDGTRCNTDSLDMCISGICQHITESHGLLTLQLAWCQTRFTDPRHRRSRAMRESRDRRDTEKQSTEGNLTAALAFGVEEGCRTGRSFLPDSDTHPPPADTHTPLRERHVGRNLASRDPEG</sequence>
<dbReference type="Proteomes" id="UP000010552">
    <property type="component" value="Unassembled WGS sequence"/>
</dbReference>
<evidence type="ECO:0000313" key="2">
    <source>
        <dbReference type="EMBL" id="ELK18318.1"/>
    </source>
</evidence>
<keyword evidence="3" id="KW-1185">Reference proteome</keyword>
<evidence type="ECO:0000313" key="3">
    <source>
        <dbReference type="Proteomes" id="UP000010552"/>
    </source>
</evidence>
<protein>
    <submittedName>
        <fullName evidence="2">ADAMTS-like protein 3</fullName>
    </submittedName>
</protein>
<dbReference type="PANTHER" id="PTHR13723">
    <property type="entry name" value="ADAMTS A DISINTEGRIN AND METALLOPROTEASE WITH THROMBOSPONDIN MOTIFS PROTEASE"/>
    <property type="match status" value="1"/>
</dbReference>
<gene>
    <name evidence="2" type="ORF">PAL_GLEAN10009554</name>
</gene>
<accession>L5L5J3</accession>
<feature type="region of interest" description="Disordered" evidence="1">
    <location>
        <begin position="238"/>
        <end position="276"/>
    </location>
</feature>
<proteinExistence type="predicted"/>
<feature type="region of interest" description="Disordered" evidence="1">
    <location>
        <begin position="201"/>
        <end position="226"/>
    </location>
</feature>
<reference evidence="3" key="1">
    <citation type="journal article" date="2013" name="Science">
        <title>Comparative analysis of bat genomes provides insight into the evolution of flight and immunity.</title>
        <authorList>
            <person name="Zhang G."/>
            <person name="Cowled C."/>
            <person name="Shi Z."/>
            <person name="Huang Z."/>
            <person name="Bishop-Lilly K.A."/>
            <person name="Fang X."/>
            <person name="Wynne J.W."/>
            <person name="Xiong Z."/>
            <person name="Baker M.L."/>
            <person name="Zhao W."/>
            <person name="Tachedjian M."/>
            <person name="Zhu Y."/>
            <person name="Zhou P."/>
            <person name="Jiang X."/>
            <person name="Ng J."/>
            <person name="Yang L."/>
            <person name="Wu L."/>
            <person name="Xiao J."/>
            <person name="Feng Y."/>
            <person name="Chen Y."/>
            <person name="Sun X."/>
            <person name="Zhang Y."/>
            <person name="Marsh G.A."/>
            <person name="Crameri G."/>
            <person name="Broder C.C."/>
            <person name="Frey K.G."/>
            <person name="Wang L.F."/>
            <person name="Wang J."/>
        </authorList>
    </citation>
    <scope>NUCLEOTIDE SEQUENCE [LARGE SCALE GENOMIC DNA]</scope>
</reference>
<dbReference type="AlphaFoldDB" id="L5L5J3"/>
<evidence type="ECO:0000256" key="1">
    <source>
        <dbReference type="SAM" id="MobiDB-lite"/>
    </source>
</evidence>
<dbReference type="GO" id="GO:0031012">
    <property type="term" value="C:extracellular matrix"/>
    <property type="evidence" value="ECO:0007669"/>
    <property type="project" value="TreeGrafter"/>
</dbReference>
<dbReference type="InterPro" id="IPR050439">
    <property type="entry name" value="ADAMTS_ADAMTS-like"/>
</dbReference>
<dbReference type="EMBL" id="KB030332">
    <property type="protein sequence ID" value="ELK18318.1"/>
    <property type="molecule type" value="Genomic_DNA"/>
</dbReference>
<dbReference type="STRING" id="9402.L5L5J3"/>
<feature type="compositionally biased region" description="Basic and acidic residues" evidence="1">
    <location>
        <begin position="258"/>
        <end position="276"/>
    </location>
</feature>